<dbReference type="AlphaFoldDB" id="A0A2P2LZ90"/>
<sequence>MLVTTSSIGMTVPKQREVRKKPNQKLAQKIRQVCHYSFPSYGWVPW</sequence>
<name>A0A2P2LZ90_RHIMU</name>
<dbReference type="EMBL" id="GGEC01042784">
    <property type="protein sequence ID" value="MBX23268.1"/>
    <property type="molecule type" value="Transcribed_RNA"/>
</dbReference>
<protein>
    <submittedName>
        <fullName evidence="2">Uncharacterized protein</fullName>
    </submittedName>
</protein>
<accession>A0A2P2LZ90</accession>
<evidence type="ECO:0000313" key="2">
    <source>
        <dbReference type="EMBL" id="MBX23268.1"/>
    </source>
</evidence>
<reference evidence="2" key="1">
    <citation type="submission" date="2018-02" db="EMBL/GenBank/DDBJ databases">
        <title>Rhizophora mucronata_Transcriptome.</title>
        <authorList>
            <person name="Meera S.P."/>
            <person name="Sreeshan A."/>
            <person name="Augustine A."/>
        </authorList>
    </citation>
    <scope>NUCLEOTIDE SEQUENCE</scope>
    <source>
        <tissue evidence="2">Leaf</tissue>
    </source>
</reference>
<evidence type="ECO:0000256" key="1">
    <source>
        <dbReference type="SAM" id="MobiDB-lite"/>
    </source>
</evidence>
<feature type="region of interest" description="Disordered" evidence="1">
    <location>
        <begin position="1"/>
        <end position="24"/>
    </location>
</feature>
<organism evidence="2">
    <name type="scientific">Rhizophora mucronata</name>
    <name type="common">Asiatic mangrove</name>
    <dbReference type="NCBI Taxonomy" id="61149"/>
    <lineage>
        <taxon>Eukaryota</taxon>
        <taxon>Viridiplantae</taxon>
        <taxon>Streptophyta</taxon>
        <taxon>Embryophyta</taxon>
        <taxon>Tracheophyta</taxon>
        <taxon>Spermatophyta</taxon>
        <taxon>Magnoliopsida</taxon>
        <taxon>eudicotyledons</taxon>
        <taxon>Gunneridae</taxon>
        <taxon>Pentapetalae</taxon>
        <taxon>rosids</taxon>
        <taxon>fabids</taxon>
        <taxon>Malpighiales</taxon>
        <taxon>Rhizophoraceae</taxon>
        <taxon>Rhizophora</taxon>
    </lineage>
</organism>
<proteinExistence type="predicted"/>